<comment type="subcellular location">
    <subcellularLocation>
        <location evidence="1">Membrane</location>
    </subcellularLocation>
</comment>
<evidence type="ECO:0000256" key="1">
    <source>
        <dbReference type="ARBA" id="ARBA00004370"/>
    </source>
</evidence>
<dbReference type="Gene3D" id="1.25.40.10">
    <property type="entry name" value="Tetratricopeptide repeat domain"/>
    <property type="match status" value="2"/>
</dbReference>
<dbReference type="InterPro" id="IPR016982">
    <property type="entry name" value="Mms48"/>
</dbReference>
<dbReference type="Pfam" id="PF14559">
    <property type="entry name" value="TPR_19"/>
    <property type="match status" value="1"/>
</dbReference>
<reference evidence="8" key="1">
    <citation type="submission" date="2020-09" db="EMBL/GenBank/DDBJ databases">
        <title>A novel bacterium of genus Mangrovicoccus, isolated from South China Sea.</title>
        <authorList>
            <person name="Huang H."/>
            <person name="Mo K."/>
            <person name="Hu Y."/>
        </authorList>
    </citation>
    <scope>NUCLEOTIDE SEQUENCE</scope>
    <source>
        <strain evidence="8">HB182678</strain>
    </source>
</reference>
<keyword evidence="4 6" id="KW-0472">Membrane</keyword>
<evidence type="ECO:0000256" key="6">
    <source>
        <dbReference type="SAM" id="Phobius"/>
    </source>
</evidence>
<dbReference type="RefSeq" id="WP_193180026.1">
    <property type="nucleotide sequence ID" value="NZ_JACVXA010000008.1"/>
</dbReference>
<name>A0A8J6YTM0_9RHOB</name>
<feature type="domain" description="HemY N-terminal" evidence="7">
    <location>
        <begin position="33"/>
        <end position="143"/>
    </location>
</feature>
<dbReference type="Proteomes" id="UP000609121">
    <property type="component" value="Unassembled WGS sequence"/>
</dbReference>
<dbReference type="InterPro" id="IPR010817">
    <property type="entry name" value="HemY_N"/>
</dbReference>
<dbReference type="AlphaFoldDB" id="A0A8J6YTM0"/>
<keyword evidence="3 6" id="KW-1133">Transmembrane helix</keyword>
<evidence type="ECO:0000256" key="3">
    <source>
        <dbReference type="ARBA" id="ARBA00022989"/>
    </source>
</evidence>
<evidence type="ECO:0000256" key="4">
    <source>
        <dbReference type="ARBA" id="ARBA00023136"/>
    </source>
</evidence>
<feature type="region of interest" description="Disordered" evidence="5">
    <location>
        <begin position="462"/>
        <end position="485"/>
    </location>
</feature>
<keyword evidence="2 6" id="KW-0812">Transmembrane</keyword>
<evidence type="ECO:0000313" key="9">
    <source>
        <dbReference type="Proteomes" id="UP000609121"/>
    </source>
</evidence>
<dbReference type="GO" id="GO:0016020">
    <property type="term" value="C:membrane"/>
    <property type="evidence" value="ECO:0007669"/>
    <property type="project" value="UniProtKB-SubCell"/>
</dbReference>
<sequence>MLWTLIKILVFVAVVAAAVYGITLVAASGETLTVLFAGYEITLGPIQALIAVLLLFVAVWIVLRIVGLVVALLRFIAGDKTAFTRWFYRHREKRGNQLLTEGMLALASGDSRLALRKARAADGKLPHDEVAVLLAAQAAEQMGDRTLAVDSYKKLLSSDRTRFVAIRGLMRQKQAEGDERTARKLAETALKLKPDHSEVADQLFLMQTHERDWAAARSTMGLKRRHKSAPKDLARRRDGLLALCQSWDLRREGKLEEARKAALEAAKELPNFAPAVVEAAKAQLEAGSAVKAAQLIRTAWAAEPHPSLAAAYAAIDPAETPQKRLKRFGDLVRKDPSHPEARMLMAELNIAAEDFPQARRTLGDLVETAPTARVMTLMAAVERGEGGTDTAVKAWLAKAVTAPRGNAWVCEVEGAVYAEWQPVCDVCGSFDTLAWRPAPASEAMPEVSAGMLPLIVGALEDQSADPSAEEAATVEATAEESTVKA</sequence>
<keyword evidence="9" id="KW-1185">Reference proteome</keyword>
<accession>A0A8J6YTM0</accession>
<feature type="transmembrane region" description="Helical" evidence="6">
    <location>
        <begin position="51"/>
        <end position="77"/>
    </location>
</feature>
<organism evidence="8 9">
    <name type="scientific">Mangrovicoccus algicola</name>
    <dbReference type="NCBI Taxonomy" id="2771008"/>
    <lineage>
        <taxon>Bacteria</taxon>
        <taxon>Pseudomonadati</taxon>
        <taxon>Pseudomonadota</taxon>
        <taxon>Alphaproteobacteria</taxon>
        <taxon>Rhodobacterales</taxon>
        <taxon>Paracoccaceae</taxon>
        <taxon>Mangrovicoccus</taxon>
    </lineage>
</organism>
<evidence type="ECO:0000259" key="7">
    <source>
        <dbReference type="Pfam" id="PF07219"/>
    </source>
</evidence>
<evidence type="ECO:0000313" key="8">
    <source>
        <dbReference type="EMBL" id="MBE3637435.1"/>
    </source>
</evidence>
<feature type="compositionally biased region" description="Low complexity" evidence="5">
    <location>
        <begin position="469"/>
        <end position="485"/>
    </location>
</feature>
<dbReference type="PIRSF" id="PIRSF031802">
    <property type="entry name" value="UCP031802"/>
    <property type="match status" value="1"/>
</dbReference>
<protein>
    <submittedName>
        <fullName evidence="8">Tetratricopeptide repeat protein</fullName>
    </submittedName>
</protein>
<gene>
    <name evidence="8" type="ORF">ICN82_04365</name>
</gene>
<dbReference type="SUPFAM" id="SSF48452">
    <property type="entry name" value="TPR-like"/>
    <property type="match status" value="1"/>
</dbReference>
<evidence type="ECO:0000256" key="5">
    <source>
        <dbReference type="SAM" id="MobiDB-lite"/>
    </source>
</evidence>
<evidence type="ECO:0000256" key="2">
    <source>
        <dbReference type="ARBA" id="ARBA00022692"/>
    </source>
</evidence>
<comment type="caution">
    <text evidence="8">The sequence shown here is derived from an EMBL/GenBank/DDBJ whole genome shotgun (WGS) entry which is preliminary data.</text>
</comment>
<dbReference type="InterPro" id="IPR011990">
    <property type="entry name" value="TPR-like_helical_dom_sf"/>
</dbReference>
<dbReference type="Pfam" id="PF07219">
    <property type="entry name" value="HemY_N"/>
    <property type="match status" value="1"/>
</dbReference>
<dbReference type="EMBL" id="JACVXA010000008">
    <property type="protein sequence ID" value="MBE3637435.1"/>
    <property type="molecule type" value="Genomic_DNA"/>
</dbReference>
<proteinExistence type="predicted"/>